<accession>A0AAF0PZD7</accession>
<evidence type="ECO:0000313" key="2">
    <source>
        <dbReference type="Proteomes" id="UP001234989"/>
    </source>
</evidence>
<organism evidence="1 2">
    <name type="scientific">Solanum verrucosum</name>
    <dbReference type="NCBI Taxonomy" id="315347"/>
    <lineage>
        <taxon>Eukaryota</taxon>
        <taxon>Viridiplantae</taxon>
        <taxon>Streptophyta</taxon>
        <taxon>Embryophyta</taxon>
        <taxon>Tracheophyta</taxon>
        <taxon>Spermatophyta</taxon>
        <taxon>Magnoliopsida</taxon>
        <taxon>eudicotyledons</taxon>
        <taxon>Gunneridae</taxon>
        <taxon>Pentapetalae</taxon>
        <taxon>asterids</taxon>
        <taxon>lamiids</taxon>
        <taxon>Solanales</taxon>
        <taxon>Solanaceae</taxon>
        <taxon>Solanoideae</taxon>
        <taxon>Solaneae</taxon>
        <taxon>Solanum</taxon>
    </lineage>
</organism>
<dbReference type="Proteomes" id="UP001234989">
    <property type="component" value="Chromosome 2"/>
</dbReference>
<protein>
    <submittedName>
        <fullName evidence="1">Uncharacterized protein</fullName>
    </submittedName>
</protein>
<gene>
    <name evidence="1" type="ORF">MTR67_007141</name>
</gene>
<keyword evidence="2" id="KW-1185">Reference proteome</keyword>
<sequence>MLCVVGRHSIASRIYSVKRRLLFSSPF</sequence>
<dbReference type="AlphaFoldDB" id="A0AAF0PZD7"/>
<proteinExistence type="predicted"/>
<dbReference type="EMBL" id="CP133613">
    <property type="protein sequence ID" value="WMV13756.1"/>
    <property type="molecule type" value="Genomic_DNA"/>
</dbReference>
<evidence type="ECO:0000313" key="1">
    <source>
        <dbReference type="EMBL" id="WMV13756.1"/>
    </source>
</evidence>
<reference evidence="1" key="1">
    <citation type="submission" date="2023-08" db="EMBL/GenBank/DDBJ databases">
        <title>A de novo genome assembly of Solanum verrucosum Schlechtendal, a Mexican diploid species geographically isolated from the other diploid A-genome species in potato relatives.</title>
        <authorList>
            <person name="Hosaka K."/>
        </authorList>
    </citation>
    <scope>NUCLEOTIDE SEQUENCE</scope>
    <source>
        <tissue evidence="1">Young leaves</tissue>
    </source>
</reference>
<name>A0AAF0PZD7_SOLVR</name>